<feature type="signal peptide" evidence="5">
    <location>
        <begin position="1"/>
        <end position="21"/>
    </location>
</feature>
<evidence type="ECO:0000256" key="4">
    <source>
        <dbReference type="SAM" id="MobiDB-lite"/>
    </source>
</evidence>
<keyword evidence="2 5" id="KW-0732">Signal</keyword>
<sequence>MKRVSCLTAIALIFGSTPAIPSETPRPTAQDNRIREVIYSDTQVFRIVGVFRSATQIVFSPGERVEHVALGDTVSWEVAPAENSLFIKPRELAGATNLIVITRSSAGNRTYTFELSAQRGAIGARTADTFFKVVFRYPREEAAAAQAAATQAAYSRAVALQAGAIRSALDIAVLEGKRNLRYTVQGSSAIQPSEITDNGQFTALRFPNQRELPAFFAVNPDGSESIVPFDVRDEFVVIHGVFAQLRLRRGKEVLCVFNEAPDFYGRDPKTGTASSIVERTSGQDNGERR</sequence>
<dbReference type="EMBL" id="QRGP01000003">
    <property type="protein sequence ID" value="RDV01742.1"/>
    <property type="molecule type" value="Genomic_DNA"/>
</dbReference>
<evidence type="ECO:0000256" key="1">
    <source>
        <dbReference type="ARBA" id="ARBA00006135"/>
    </source>
</evidence>
<dbReference type="AlphaFoldDB" id="A0A371B2H9"/>
<gene>
    <name evidence="6" type="primary">virB9</name>
    <name evidence="6" type="ORF">DXH95_15815</name>
</gene>
<dbReference type="InterPro" id="IPR033645">
    <property type="entry name" value="VirB9/CagX/TrbG_C"/>
</dbReference>
<evidence type="ECO:0000313" key="7">
    <source>
        <dbReference type="Proteomes" id="UP000263833"/>
    </source>
</evidence>
<proteinExistence type="inferred from homology"/>
<evidence type="ECO:0000256" key="5">
    <source>
        <dbReference type="SAM" id="SignalP"/>
    </source>
</evidence>
<dbReference type="OrthoDB" id="7390264at2"/>
<feature type="region of interest" description="Disordered" evidence="4">
    <location>
        <begin position="268"/>
        <end position="289"/>
    </location>
</feature>
<dbReference type="CDD" id="cd06911">
    <property type="entry name" value="VirB9_CagX_TrbG"/>
    <property type="match status" value="1"/>
</dbReference>
<evidence type="ECO:0000256" key="2">
    <source>
        <dbReference type="ARBA" id="ARBA00022729"/>
    </source>
</evidence>
<keyword evidence="3" id="KW-0843">Virulence</keyword>
<evidence type="ECO:0000256" key="3">
    <source>
        <dbReference type="ARBA" id="ARBA00023026"/>
    </source>
</evidence>
<reference evidence="7" key="1">
    <citation type="submission" date="2018-08" db="EMBL/GenBank/DDBJ databases">
        <authorList>
            <person name="Kim S.-J."/>
            <person name="Jung G.-Y."/>
        </authorList>
    </citation>
    <scope>NUCLEOTIDE SEQUENCE [LARGE SCALE GENOMIC DNA]</scope>
    <source>
        <strain evidence="7">GY_G</strain>
    </source>
</reference>
<protein>
    <submittedName>
        <fullName evidence="6">P-type conjugative transfer protein VirB9</fullName>
    </submittedName>
</protein>
<dbReference type="Pfam" id="PF03524">
    <property type="entry name" value="CagX"/>
    <property type="match status" value="1"/>
</dbReference>
<dbReference type="NCBIfam" id="TIGR02781">
    <property type="entry name" value="VirB9"/>
    <property type="match status" value="1"/>
</dbReference>
<name>A0A371B2H9_9SPHN</name>
<dbReference type="RefSeq" id="WP_115550519.1">
    <property type="nucleotide sequence ID" value="NZ_QRGP01000003.1"/>
</dbReference>
<dbReference type="InterPro" id="IPR038161">
    <property type="entry name" value="VirB9/CagX/TrbG_C_sf"/>
</dbReference>
<dbReference type="InterPro" id="IPR014148">
    <property type="entry name" value="VirB9"/>
</dbReference>
<dbReference type="Gene3D" id="2.60.40.2500">
    <property type="match status" value="1"/>
</dbReference>
<comment type="similarity">
    <text evidence="1">Belongs to the TrbG/VirB9 family.</text>
</comment>
<organism evidence="6 7">
    <name type="scientific">Sphingorhabdus pulchriflava</name>
    <dbReference type="NCBI Taxonomy" id="2292257"/>
    <lineage>
        <taxon>Bacteria</taxon>
        <taxon>Pseudomonadati</taxon>
        <taxon>Pseudomonadota</taxon>
        <taxon>Alphaproteobacteria</taxon>
        <taxon>Sphingomonadales</taxon>
        <taxon>Sphingomonadaceae</taxon>
        <taxon>Sphingorhabdus</taxon>
    </lineage>
</organism>
<accession>A0A371B2H9</accession>
<comment type="caution">
    <text evidence="6">The sequence shown here is derived from an EMBL/GenBank/DDBJ whole genome shotgun (WGS) entry which is preliminary data.</text>
</comment>
<dbReference type="Proteomes" id="UP000263833">
    <property type="component" value="Unassembled WGS sequence"/>
</dbReference>
<dbReference type="InterPro" id="IPR010258">
    <property type="entry name" value="Conjugal_tfr_TrbG/VirB9/CagX"/>
</dbReference>
<evidence type="ECO:0000313" key="6">
    <source>
        <dbReference type="EMBL" id="RDV01742.1"/>
    </source>
</evidence>
<keyword evidence="7" id="KW-1185">Reference proteome</keyword>
<feature type="chain" id="PRO_5016580099" evidence="5">
    <location>
        <begin position="22"/>
        <end position="289"/>
    </location>
</feature>
<feature type="compositionally biased region" description="Polar residues" evidence="4">
    <location>
        <begin position="271"/>
        <end position="289"/>
    </location>
</feature>